<reference evidence="1 2" key="1">
    <citation type="submission" date="2020-08" db="EMBL/GenBank/DDBJ databases">
        <title>Sequencing the genomes of 1000 actinobacteria strains.</title>
        <authorList>
            <person name="Klenk H.-P."/>
        </authorList>
    </citation>
    <scope>NUCLEOTIDE SEQUENCE [LARGE SCALE GENOMIC DNA]</scope>
    <source>
        <strain evidence="1 2">DSM 45790</strain>
    </source>
</reference>
<proteinExistence type="predicted"/>
<dbReference type="EMBL" id="JACHBR010000001">
    <property type="protein sequence ID" value="MBB5626350.1"/>
    <property type="molecule type" value="Genomic_DNA"/>
</dbReference>
<accession>A0A7W9DQF7</accession>
<dbReference type="Proteomes" id="UP000588112">
    <property type="component" value="Unassembled WGS sequence"/>
</dbReference>
<evidence type="ECO:0000313" key="1">
    <source>
        <dbReference type="EMBL" id="MBB5626350.1"/>
    </source>
</evidence>
<dbReference type="AlphaFoldDB" id="A0A7W9DQF7"/>
<keyword evidence="2" id="KW-1185">Reference proteome</keyword>
<dbReference type="RefSeq" id="WP_184610262.1">
    <property type="nucleotide sequence ID" value="NZ_BOOS01000027.1"/>
</dbReference>
<name>A0A7W9DQF7_9ACTN</name>
<comment type="caution">
    <text evidence="1">The sequence shown here is derived from an EMBL/GenBank/DDBJ whole genome shotgun (WGS) entry which is preliminary data.</text>
</comment>
<protein>
    <submittedName>
        <fullName evidence="1">Uncharacterized protein</fullName>
    </submittedName>
</protein>
<gene>
    <name evidence="1" type="ORF">BJ981_002049</name>
</gene>
<organism evidence="1 2">
    <name type="scientific">Sphaerisporangium krabiense</name>
    <dbReference type="NCBI Taxonomy" id="763782"/>
    <lineage>
        <taxon>Bacteria</taxon>
        <taxon>Bacillati</taxon>
        <taxon>Actinomycetota</taxon>
        <taxon>Actinomycetes</taxon>
        <taxon>Streptosporangiales</taxon>
        <taxon>Streptosporangiaceae</taxon>
        <taxon>Sphaerisporangium</taxon>
    </lineage>
</organism>
<evidence type="ECO:0000313" key="2">
    <source>
        <dbReference type="Proteomes" id="UP000588112"/>
    </source>
</evidence>
<sequence length="46" mass="5299">MLQRANDQLGADWTWQDARHTVIGRMTHDEPLTLAELRTHTTARPS</sequence>